<keyword evidence="1" id="KW-0812">Transmembrane</keyword>
<keyword evidence="1" id="KW-1133">Transmembrane helix</keyword>
<sequence length="198" mass="21515">MHCLTAPCVEAAICMVTKADWRCILGSWLGLSPGGSVWGPAKDAEGGSGGFCGGSGGLVVRCVPADLSRREGVEEIGLSGKRSLSISIMCRSSTTLVRCLLALFLFLLSAMMFRDLAEEERGLRVLNYAPGGSMVGLRGCASVLDLHEQLLTWPYAILLDTRERKCQNMVEERRYGNGLKLRTNYCNNTNCLFTVLVD</sequence>
<name>A0A673ZUZ3_SALTR</name>
<keyword evidence="1" id="KW-0472">Membrane</keyword>
<organism evidence="2 3">
    <name type="scientific">Salmo trutta</name>
    <name type="common">Brown trout</name>
    <dbReference type="NCBI Taxonomy" id="8032"/>
    <lineage>
        <taxon>Eukaryota</taxon>
        <taxon>Metazoa</taxon>
        <taxon>Chordata</taxon>
        <taxon>Craniata</taxon>
        <taxon>Vertebrata</taxon>
        <taxon>Euteleostomi</taxon>
        <taxon>Actinopterygii</taxon>
        <taxon>Neopterygii</taxon>
        <taxon>Teleostei</taxon>
        <taxon>Protacanthopterygii</taxon>
        <taxon>Salmoniformes</taxon>
        <taxon>Salmonidae</taxon>
        <taxon>Salmoninae</taxon>
        <taxon>Salmo</taxon>
    </lineage>
</organism>
<protein>
    <submittedName>
        <fullName evidence="2">Uncharacterized protein</fullName>
    </submittedName>
</protein>
<dbReference type="InParanoid" id="A0A673ZUZ3"/>
<keyword evidence="3" id="KW-1185">Reference proteome</keyword>
<dbReference type="AlphaFoldDB" id="A0A673ZUZ3"/>
<dbReference type="Proteomes" id="UP000472277">
    <property type="component" value="Chromosome 27"/>
</dbReference>
<accession>A0A673ZUZ3</accession>
<evidence type="ECO:0000256" key="1">
    <source>
        <dbReference type="SAM" id="Phobius"/>
    </source>
</evidence>
<proteinExistence type="predicted"/>
<evidence type="ECO:0000313" key="3">
    <source>
        <dbReference type="Proteomes" id="UP000472277"/>
    </source>
</evidence>
<reference evidence="2" key="1">
    <citation type="submission" date="2025-08" db="UniProtKB">
        <authorList>
            <consortium name="Ensembl"/>
        </authorList>
    </citation>
    <scope>IDENTIFICATION</scope>
</reference>
<feature type="transmembrane region" description="Helical" evidence="1">
    <location>
        <begin position="95"/>
        <end position="113"/>
    </location>
</feature>
<evidence type="ECO:0000313" key="2">
    <source>
        <dbReference type="Ensembl" id="ENSSTUP00000049881.1"/>
    </source>
</evidence>
<reference evidence="2" key="2">
    <citation type="submission" date="2025-09" db="UniProtKB">
        <authorList>
            <consortium name="Ensembl"/>
        </authorList>
    </citation>
    <scope>IDENTIFICATION</scope>
</reference>
<dbReference type="Ensembl" id="ENSSTUT00000052152.1">
    <property type="protein sequence ID" value="ENSSTUP00000049881.1"/>
    <property type="gene ID" value="ENSSTUG00000021086.1"/>
</dbReference>